<evidence type="ECO:0000259" key="4">
    <source>
        <dbReference type="Pfam" id="PF12996"/>
    </source>
</evidence>
<feature type="domain" description="Carbohydrate-binding module family 96" evidence="6">
    <location>
        <begin position="367"/>
        <end position="501"/>
    </location>
</feature>
<dbReference type="InterPro" id="IPR024542">
    <property type="entry name" value="YkvP_N"/>
</dbReference>
<keyword evidence="8" id="KW-1185">Reference proteome</keyword>
<evidence type="ECO:0000259" key="6">
    <source>
        <dbReference type="Pfam" id="PF24517"/>
    </source>
</evidence>
<reference evidence="7" key="2">
    <citation type="submission" date="2020-09" db="EMBL/GenBank/DDBJ databases">
        <authorList>
            <person name="Sun Q."/>
            <person name="Zhou Y."/>
        </authorList>
    </citation>
    <scope>NUCLEOTIDE SEQUENCE</scope>
    <source>
        <strain evidence="7">CGMCC 1.15371</strain>
    </source>
</reference>
<dbReference type="Pfam" id="PF13524">
    <property type="entry name" value="Glyco_trans_1_2"/>
    <property type="match status" value="1"/>
</dbReference>
<gene>
    <name evidence="7" type="ORF">GCM10011391_20540</name>
</gene>
<dbReference type="InterPro" id="IPR055372">
    <property type="entry name" value="CBM96"/>
</dbReference>
<dbReference type="Pfam" id="PF12996">
    <property type="entry name" value="DUF3880"/>
    <property type="match status" value="1"/>
</dbReference>
<dbReference type="SUPFAM" id="SSF53756">
    <property type="entry name" value="UDP-Glycosyltransferase/glycogen phosphorylase"/>
    <property type="match status" value="1"/>
</dbReference>
<accession>A0A8J2YH85</accession>
<dbReference type="Gene3D" id="2.60.120.970">
    <property type="match status" value="1"/>
</dbReference>
<proteinExistence type="predicted"/>
<dbReference type="Pfam" id="PF24517">
    <property type="entry name" value="CBM96"/>
    <property type="match status" value="1"/>
</dbReference>
<dbReference type="Proteomes" id="UP000628775">
    <property type="component" value="Unassembled WGS sequence"/>
</dbReference>
<dbReference type="EMBL" id="BMIR01000008">
    <property type="protein sequence ID" value="GGE41677.1"/>
    <property type="molecule type" value="Genomic_DNA"/>
</dbReference>
<dbReference type="InterPro" id="IPR055259">
    <property type="entry name" value="YkvP/CgeB_Glyco_trans-like"/>
</dbReference>
<reference evidence="7" key="1">
    <citation type="journal article" date="2014" name="Int. J. Syst. Evol. Microbiol.">
        <title>Complete genome sequence of Corynebacterium casei LMG S-19264T (=DSM 44701T), isolated from a smear-ripened cheese.</title>
        <authorList>
            <consortium name="US DOE Joint Genome Institute (JGI-PGF)"/>
            <person name="Walter F."/>
            <person name="Albersmeier A."/>
            <person name="Kalinowski J."/>
            <person name="Ruckert C."/>
        </authorList>
    </citation>
    <scope>NUCLEOTIDE SEQUENCE</scope>
    <source>
        <strain evidence="7">CGMCC 1.15371</strain>
    </source>
</reference>
<name>A0A8J2YH85_9BACL</name>
<comment type="caution">
    <text evidence="7">The sequence shown here is derived from an EMBL/GenBank/DDBJ whole genome shotgun (WGS) entry which is preliminary data.</text>
</comment>
<evidence type="ECO:0008006" key="9">
    <source>
        <dbReference type="Google" id="ProtNLM"/>
    </source>
</evidence>
<evidence type="ECO:0000259" key="5">
    <source>
        <dbReference type="Pfam" id="PF13524"/>
    </source>
</evidence>
<evidence type="ECO:0000313" key="8">
    <source>
        <dbReference type="Proteomes" id="UP000628775"/>
    </source>
</evidence>
<evidence type="ECO:0000313" key="7">
    <source>
        <dbReference type="EMBL" id="GGE41677.1"/>
    </source>
</evidence>
<dbReference type="AlphaFoldDB" id="A0A8J2YH85"/>
<dbReference type="GO" id="GO:0005576">
    <property type="term" value="C:extracellular region"/>
    <property type="evidence" value="ECO:0007669"/>
    <property type="project" value="UniProtKB-SubCell"/>
</dbReference>
<comment type="subcellular location">
    <subcellularLocation>
        <location evidence="1">Secreted</location>
    </subcellularLocation>
</comment>
<keyword evidence="2" id="KW-0964">Secreted</keyword>
<feature type="domain" description="Spore protein YkvP/CgeB glycosyl transferase-like" evidence="5">
    <location>
        <begin position="174"/>
        <end position="320"/>
    </location>
</feature>
<organism evidence="7 8">
    <name type="scientific">Pullulanibacillus camelliae</name>
    <dbReference type="NCBI Taxonomy" id="1707096"/>
    <lineage>
        <taxon>Bacteria</taxon>
        <taxon>Bacillati</taxon>
        <taxon>Bacillota</taxon>
        <taxon>Bacilli</taxon>
        <taxon>Bacillales</taxon>
        <taxon>Sporolactobacillaceae</taxon>
        <taxon>Pullulanibacillus</taxon>
    </lineage>
</organism>
<sequence>MRWFYLETFTFFSETLTRTFHDMGIPCETPQFSPEQGTSEQLMQALEAFKPDIILTSGWTSWHKRKYLDVVKRYCQEQEAFHVFWSLEDPVHTELWSKYMIEQATPDYVVTHEYGFEAFYHQLGIPAGYLPLACYPTLHHSRPLEANYQADIALVGNYSPILPELCPFRYAGLKRLVDPLLKQQEYSFHIYGAGWRDYIKNISSLSSKLVVHGTIPYQEIPSVYSSSKLTIGIQNSPQLLTRRTFEAMGSGTCLLTLNTPAVSRHFISDQHLVTIDEDESVLDKVGKYLRDSAARERIKAQGQRFVHQQHTYQERLLDLIEQIKPHVQAKRNGKKLFALPQELYREVRRAKQVTVNQRHHVRPEIIQLKTSSQRPLEEVFLKFAMEPVKGYRIKQARCTLFANKRMSGQAEVECYQVLSDWDNNSLKTGKRPKLSAEPIGVVPLKHMFSSKYPWVSNWYRFDMTKVGRDWEEHPDQNYGLYFVLRSDKSDKVSFVSSGSKDGFNRMIYGERFLPRLECTYQKISNAVEEEAWCPFID</sequence>
<feature type="domain" description="Spore protein YkvP N-terminal" evidence="4">
    <location>
        <begin position="6"/>
        <end position="111"/>
    </location>
</feature>
<evidence type="ECO:0000256" key="3">
    <source>
        <dbReference type="ARBA" id="ARBA00022729"/>
    </source>
</evidence>
<evidence type="ECO:0000256" key="1">
    <source>
        <dbReference type="ARBA" id="ARBA00004613"/>
    </source>
</evidence>
<dbReference type="RefSeq" id="WP_188693142.1">
    <property type="nucleotide sequence ID" value="NZ_BMIR01000008.1"/>
</dbReference>
<dbReference type="Gene3D" id="3.40.50.2000">
    <property type="entry name" value="Glycogen Phosphorylase B"/>
    <property type="match status" value="1"/>
</dbReference>
<evidence type="ECO:0000256" key="2">
    <source>
        <dbReference type="ARBA" id="ARBA00022525"/>
    </source>
</evidence>
<dbReference type="NCBIfam" id="NF033679">
    <property type="entry name" value="DNRLRE_dom"/>
    <property type="match status" value="1"/>
</dbReference>
<protein>
    <recommendedName>
        <fullName evidence="9">DUF3880 domain-containing protein</fullName>
    </recommendedName>
</protein>
<keyword evidence="3" id="KW-0732">Signal</keyword>